<evidence type="ECO:0000313" key="2">
    <source>
        <dbReference type="EMBL" id="RIM92195.1"/>
    </source>
</evidence>
<comment type="caution">
    <text evidence="2">The sequence shown here is derived from an EMBL/GenBank/DDBJ whole genome shotgun (WGS) entry which is preliminary data.</text>
</comment>
<dbReference type="EMBL" id="QXUI01000005">
    <property type="protein sequence ID" value="RIM92195.1"/>
    <property type="molecule type" value="Genomic_DNA"/>
</dbReference>
<accession>A0AAQ0LYR0</accession>
<dbReference type="InterPro" id="IPR021354">
    <property type="entry name" value="DUF2975"/>
</dbReference>
<feature type="transmembrane region" description="Helical" evidence="1">
    <location>
        <begin position="12"/>
        <end position="44"/>
    </location>
</feature>
<organism evidence="2 3">
    <name type="scientific">Staphylococcus xylosus</name>
    <dbReference type="NCBI Taxonomy" id="1288"/>
    <lineage>
        <taxon>Bacteria</taxon>
        <taxon>Bacillati</taxon>
        <taxon>Bacillota</taxon>
        <taxon>Bacilli</taxon>
        <taxon>Bacillales</taxon>
        <taxon>Staphylococcaceae</taxon>
        <taxon>Staphylococcus</taxon>
    </lineage>
</organism>
<dbReference type="Pfam" id="PF11188">
    <property type="entry name" value="DUF2975"/>
    <property type="match status" value="1"/>
</dbReference>
<reference evidence="2 3" key="1">
    <citation type="journal article" date="2016" name="Front. Microbiol.">
        <title>Comprehensive Phylogenetic Analysis of Bovine Non-aureus Staphylococci Species Based on Whole-Genome Sequencing.</title>
        <authorList>
            <person name="Naushad S."/>
            <person name="Barkema H.W."/>
            <person name="Luby C."/>
            <person name="Condas L.A."/>
            <person name="Nobrega D.B."/>
            <person name="Carson D.A."/>
            <person name="De Buck J."/>
        </authorList>
    </citation>
    <scope>NUCLEOTIDE SEQUENCE [LARGE SCALE GENOMIC DNA]</scope>
    <source>
        <strain evidence="2 3">SNUC 1349</strain>
    </source>
</reference>
<feature type="transmembrane region" description="Helical" evidence="1">
    <location>
        <begin position="87"/>
        <end position="108"/>
    </location>
</feature>
<sequence length="214" mass="24373">MKKINNKRFNLLVKALIILSTIILIMTSLSILPILIGVIGLLIIPTSFINNQIAKVDEEFWIDSFGLTKNTVAQYNLSDITFSKPPVILVLLLIVILIILYIVIIAQVRKWLKNVSNGQIFTYKNASTITFIAYCFLVLGVFESVINLASNFVIYSFLDYNSKLYALVDKNIESVGDFIYDFNFTLIFAGIIIWIISYVFKYGAFLQDEFDHTV</sequence>
<dbReference type="Proteomes" id="UP000285579">
    <property type="component" value="Unassembled WGS sequence"/>
</dbReference>
<dbReference type="RefSeq" id="WP_101104834.1">
    <property type="nucleotide sequence ID" value="NZ_CP066726.1"/>
</dbReference>
<feature type="transmembrane region" description="Helical" evidence="1">
    <location>
        <begin position="129"/>
        <end position="158"/>
    </location>
</feature>
<name>A0AAQ0LYR0_STAXY</name>
<keyword evidence="1" id="KW-0472">Membrane</keyword>
<gene>
    <name evidence="2" type="ORF">BU104_09275</name>
</gene>
<proteinExistence type="predicted"/>
<keyword evidence="1" id="KW-0812">Transmembrane</keyword>
<keyword evidence="1" id="KW-1133">Transmembrane helix</keyword>
<dbReference type="AlphaFoldDB" id="A0AAQ0LYR0"/>
<feature type="transmembrane region" description="Helical" evidence="1">
    <location>
        <begin position="178"/>
        <end position="200"/>
    </location>
</feature>
<protein>
    <submittedName>
        <fullName evidence="2">DUF2975 domain-containing protein</fullName>
    </submittedName>
</protein>
<evidence type="ECO:0000313" key="3">
    <source>
        <dbReference type="Proteomes" id="UP000285579"/>
    </source>
</evidence>
<evidence type="ECO:0000256" key="1">
    <source>
        <dbReference type="SAM" id="Phobius"/>
    </source>
</evidence>